<evidence type="ECO:0000313" key="2">
    <source>
        <dbReference type="RefSeq" id="XP_027186478.1"/>
    </source>
</evidence>
<accession>A0A3Q7XJ67</accession>
<dbReference type="Proteomes" id="UP000087171">
    <property type="component" value="Unplaced"/>
</dbReference>
<dbReference type="OrthoDB" id="1690103at2759"/>
<proteinExistence type="predicted"/>
<dbReference type="PANTHER" id="PTHR11439:SF461">
    <property type="entry name" value="OS10G0432200 PROTEIN"/>
    <property type="match status" value="1"/>
</dbReference>
<organism evidence="1 2">
    <name type="scientific">Cicer arietinum</name>
    <name type="common">Chickpea</name>
    <name type="synonym">Garbanzo</name>
    <dbReference type="NCBI Taxonomy" id="3827"/>
    <lineage>
        <taxon>Eukaryota</taxon>
        <taxon>Viridiplantae</taxon>
        <taxon>Streptophyta</taxon>
        <taxon>Embryophyta</taxon>
        <taxon>Tracheophyta</taxon>
        <taxon>Spermatophyta</taxon>
        <taxon>Magnoliopsida</taxon>
        <taxon>eudicotyledons</taxon>
        <taxon>Gunneridae</taxon>
        <taxon>Pentapetalae</taxon>
        <taxon>rosids</taxon>
        <taxon>fabids</taxon>
        <taxon>Fabales</taxon>
        <taxon>Fabaceae</taxon>
        <taxon>Papilionoideae</taxon>
        <taxon>50 kb inversion clade</taxon>
        <taxon>NPAAA clade</taxon>
        <taxon>Hologalegina</taxon>
        <taxon>IRL clade</taxon>
        <taxon>Cicereae</taxon>
        <taxon>Cicer</taxon>
    </lineage>
</organism>
<dbReference type="PaxDb" id="3827-XP_004514809.1"/>
<keyword evidence="1" id="KW-1185">Reference proteome</keyword>
<dbReference type="AlphaFoldDB" id="A0A3Q7XJ67"/>
<dbReference type="PANTHER" id="PTHR11439">
    <property type="entry name" value="GAG-POL-RELATED RETROTRANSPOSON"/>
    <property type="match status" value="1"/>
</dbReference>
<dbReference type="STRING" id="3827.A0A3Q7XJ67"/>
<protein>
    <submittedName>
        <fullName evidence="2">Uncharacterized protein LOC113784458</fullName>
    </submittedName>
</protein>
<reference evidence="2" key="1">
    <citation type="submission" date="2025-08" db="UniProtKB">
        <authorList>
            <consortium name="RefSeq"/>
        </authorList>
    </citation>
    <scope>IDENTIFICATION</scope>
    <source>
        <tissue evidence="2">Etiolated seedlings</tissue>
    </source>
</reference>
<evidence type="ECO:0000313" key="1">
    <source>
        <dbReference type="Proteomes" id="UP000087171"/>
    </source>
</evidence>
<sequence>MKDLGTLCYFLGIEVAFSPRGYLLSQSKYIFNILDYACLSDTRTTNTPLELNVKYALSNGVPLQDPTLYGTLVGSLVYLTIIRHDIAYVVSQFVVSPTTVYWAAVLRILRYIRGSKF</sequence>
<dbReference type="RefSeq" id="XP_027186478.1">
    <property type="nucleotide sequence ID" value="XM_027330677.1"/>
</dbReference>
<name>A0A3Q7XJ67_CICAR</name>
<gene>
    <name evidence="2" type="primary">LOC113784458</name>
</gene>